<keyword evidence="2 7" id="KW-0813">Transport</keyword>
<accession>A0A378TD24</accession>
<dbReference type="InterPro" id="IPR000515">
    <property type="entry name" value="MetI-like"/>
</dbReference>
<gene>
    <name evidence="9" type="primary">ddpC_2</name>
    <name evidence="9" type="ORF">NCTC10821_02053</name>
</gene>
<evidence type="ECO:0000313" key="9">
    <source>
        <dbReference type="EMBL" id="STZ58540.1"/>
    </source>
</evidence>
<keyword evidence="10" id="KW-1185">Reference proteome</keyword>
<dbReference type="InterPro" id="IPR035906">
    <property type="entry name" value="MetI-like_sf"/>
</dbReference>
<dbReference type="SUPFAM" id="SSF161098">
    <property type="entry name" value="MetI-like"/>
    <property type="match status" value="1"/>
</dbReference>
<dbReference type="Pfam" id="PF00528">
    <property type="entry name" value="BPD_transp_1"/>
    <property type="match status" value="1"/>
</dbReference>
<keyword evidence="4 7" id="KW-0812">Transmembrane</keyword>
<feature type="domain" description="ABC transmembrane type-1" evidence="8">
    <location>
        <begin position="90"/>
        <end position="279"/>
    </location>
</feature>
<protein>
    <submittedName>
        <fullName evidence="9">Binding-protein-dependent transport system inner membrane protein</fullName>
    </submittedName>
</protein>
<dbReference type="Proteomes" id="UP000254978">
    <property type="component" value="Unassembled WGS sequence"/>
</dbReference>
<dbReference type="CDD" id="cd06261">
    <property type="entry name" value="TM_PBP2"/>
    <property type="match status" value="1"/>
</dbReference>
<dbReference type="Gene3D" id="1.10.3720.10">
    <property type="entry name" value="MetI-like"/>
    <property type="match status" value="1"/>
</dbReference>
<keyword evidence="5 7" id="KW-1133">Transmembrane helix</keyword>
<sequence>MTAALPRKHIRSPRGRVVRLLRGALTSRRGMIGAVLTLIVVAITFLGPLVAGGSPTVPTTIPFAPPGNGNGLLGGDQLGRDVLTRVLHGGIRLLLLAMAATALAVIVGALAGVVAAYRGGTIDTAIMRGVDVLLGIPQLVLALLLLSMLGPQDWLVILAVAVTQAPQVARVMHAAAQNVCEQDYVKAVANWGVPPRTVIRRHVMPSLVTPLTVETGLRLSYSIVMIAGLSFIGLGAPPPDPDWGVMINENRLAMAANPWGVLAPAILLALLAVGVNTFADAVARTSLGGARSADPTLTLAVAEGADADSHPGVSP</sequence>
<dbReference type="EMBL" id="UGQT01000001">
    <property type="protein sequence ID" value="STZ58540.1"/>
    <property type="molecule type" value="Genomic_DNA"/>
</dbReference>
<dbReference type="GO" id="GO:0005886">
    <property type="term" value="C:plasma membrane"/>
    <property type="evidence" value="ECO:0007669"/>
    <property type="project" value="UniProtKB-SubCell"/>
</dbReference>
<dbReference type="PANTHER" id="PTHR43386">
    <property type="entry name" value="OLIGOPEPTIDE TRANSPORT SYSTEM PERMEASE PROTEIN APPC"/>
    <property type="match status" value="1"/>
</dbReference>
<evidence type="ECO:0000313" key="10">
    <source>
        <dbReference type="Proteomes" id="UP000254978"/>
    </source>
</evidence>
<evidence type="ECO:0000256" key="1">
    <source>
        <dbReference type="ARBA" id="ARBA00004651"/>
    </source>
</evidence>
<keyword evidence="3" id="KW-1003">Cell membrane</keyword>
<evidence type="ECO:0000256" key="2">
    <source>
        <dbReference type="ARBA" id="ARBA00022448"/>
    </source>
</evidence>
<evidence type="ECO:0000256" key="6">
    <source>
        <dbReference type="ARBA" id="ARBA00023136"/>
    </source>
</evidence>
<dbReference type="OrthoDB" id="9812701at2"/>
<name>A0A378TD24_9MYCO</name>
<dbReference type="AlphaFoldDB" id="A0A378TD24"/>
<evidence type="ECO:0000256" key="7">
    <source>
        <dbReference type="RuleBase" id="RU363032"/>
    </source>
</evidence>
<keyword evidence="6 7" id="KW-0472">Membrane</keyword>
<evidence type="ECO:0000259" key="8">
    <source>
        <dbReference type="PROSITE" id="PS50928"/>
    </source>
</evidence>
<proteinExistence type="inferred from homology"/>
<evidence type="ECO:0000256" key="5">
    <source>
        <dbReference type="ARBA" id="ARBA00022989"/>
    </source>
</evidence>
<feature type="transmembrane region" description="Helical" evidence="7">
    <location>
        <begin position="259"/>
        <end position="279"/>
    </location>
</feature>
<feature type="transmembrane region" description="Helical" evidence="7">
    <location>
        <begin position="93"/>
        <end position="117"/>
    </location>
</feature>
<evidence type="ECO:0000256" key="4">
    <source>
        <dbReference type="ARBA" id="ARBA00022692"/>
    </source>
</evidence>
<feature type="transmembrane region" description="Helical" evidence="7">
    <location>
        <begin position="31"/>
        <end position="51"/>
    </location>
</feature>
<organism evidence="9 10">
    <name type="scientific">Mycolicibacterium tokaiense</name>
    <dbReference type="NCBI Taxonomy" id="39695"/>
    <lineage>
        <taxon>Bacteria</taxon>
        <taxon>Bacillati</taxon>
        <taxon>Actinomycetota</taxon>
        <taxon>Actinomycetes</taxon>
        <taxon>Mycobacteriales</taxon>
        <taxon>Mycobacteriaceae</taxon>
        <taxon>Mycolicibacterium</taxon>
    </lineage>
</organism>
<evidence type="ECO:0000256" key="3">
    <source>
        <dbReference type="ARBA" id="ARBA00022475"/>
    </source>
</evidence>
<dbReference type="GO" id="GO:0055085">
    <property type="term" value="P:transmembrane transport"/>
    <property type="evidence" value="ECO:0007669"/>
    <property type="project" value="InterPro"/>
</dbReference>
<reference evidence="9 10" key="1">
    <citation type="submission" date="2018-06" db="EMBL/GenBank/DDBJ databases">
        <authorList>
            <consortium name="Pathogen Informatics"/>
            <person name="Doyle S."/>
        </authorList>
    </citation>
    <scope>NUCLEOTIDE SEQUENCE [LARGE SCALE GENOMIC DNA]</scope>
    <source>
        <strain evidence="9 10">NCTC10821</strain>
    </source>
</reference>
<dbReference type="InterPro" id="IPR050366">
    <property type="entry name" value="BP-dependent_transpt_permease"/>
</dbReference>
<feature type="transmembrane region" description="Helical" evidence="7">
    <location>
        <begin position="219"/>
        <end position="238"/>
    </location>
</feature>
<dbReference type="RefSeq" id="WP_115278332.1">
    <property type="nucleotide sequence ID" value="NZ_UGQT01000001.1"/>
</dbReference>
<dbReference type="PROSITE" id="PS50928">
    <property type="entry name" value="ABC_TM1"/>
    <property type="match status" value="1"/>
</dbReference>
<dbReference type="PANTHER" id="PTHR43386:SF25">
    <property type="entry name" value="PEPTIDE ABC TRANSPORTER PERMEASE PROTEIN"/>
    <property type="match status" value="1"/>
</dbReference>
<comment type="similarity">
    <text evidence="7">Belongs to the binding-protein-dependent transport system permease family.</text>
</comment>
<comment type="subcellular location">
    <subcellularLocation>
        <location evidence="1 7">Cell membrane</location>
        <topology evidence="1 7">Multi-pass membrane protein</topology>
    </subcellularLocation>
</comment>